<keyword evidence="5" id="KW-0812">Transmembrane</keyword>
<keyword evidence="6" id="KW-0442">Lipid degradation</keyword>
<dbReference type="RefSeq" id="WP_284197047.1">
    <property type="nucleotide sequence ID" value="NZ_BSOG01000003.1"/>
</dbReference>
<keyword evidence="8" id="KW-0443">Lipid metabolism</keyword>
<gene>
    <name evidence="13" type="ORF">GCM10007907_27400</name>
</gene>
<dbReference type="EMBL" id="BSOG01000003">
    <property type="protein sequence ID" value="GLR13950.1"/>
    <property type="molecule type" value="Genomic_DNA"/>
</dbReference>
<organism evidence="13 14">
    <name type="scientific">Chitinimonas prasina</name>
    <dbReference type="NCBI Taxonomy" id="1434937"/>
    <lineage>
        <taxon>Bacteria</taxon>
        <taxon>Pseudomonadati</taxon>
        <taxon>Pseudomonadota</taxon>
        <taxon>Betaproteobacteria</taxon>
        <taxon>Neisseriales</taxon>
        <taxon>Chitinibacteraceae</taxon>
        <taxon>Chitinimonas</taxon>
    </lineage>
</organism>
<evidence type="ECO:0000256" key="9">
    <source>
        <dbReference type="ARBA" id="ARBA00023136"/>
    </source>
</evidence>
<accession>A0ABQ5YG32</accession>
<protein>
    <recommendedName>
        <fullName evidence="11">Lipase helper protein</fullName>
    </recommendedName>
    <alternativeName>
        <fullName evidence="12">Lipase modulator</fullName>
    </alternativeName>
</protein>
<evidence type="ECO:0000256" key="7">
    <source>
        <dbReference type="ARBA" id="ARBA00022989"/>
    </source>
</evidence>
<keyword evidence="14" id="KW-1185">Reference proteome</keyword>
<evidence type="ECO:0000256" key="1">
    <source>
        <dbReference type="ARBA" id="ARBA00004383"/>
    </source>
</evidence>
<evidence type="ECO:0000256" key="10">
    <source>
        <dbReference type="ARBA" id="ARBA00023186"/>
    </source>
</evidence>
<evidence type="ECO:0000256" key="8">
    <source>
        <dbReference type="ARBA" id="ARBA00023098"/>
    </source>
</evidence>
<evidence type="ECO:0000256" key="3">
    <source>
        <dbReference type="ARBA" id="ARBA00022475"/>
    </source>
</evidence>
<evidence type="ECO:0000256" key="4">
    <source>
        <dbReference type="ARBA" id="ARBA00022519"/>
    </source>
</evidence>
<keyword evidence="10" id="KW-0143">Chaperone</keyword>
<dbReference type="InterPro" id="IPR004961">
    <property type="entry name" value="Lipase_chaperone"/>
</dbReference>
<evidence type="ECO:0000256" key="12">
    <source>
        <dbReference type="ARBA" id="ARBA00031542"/>
    </source>
</evidence>
<evidence type="ECO:0000256" key="6">
    <source>
        <dbReference type="ARBA" id="ARBA00022963"/>
    </source>
</evidence>
<keyword evidence="7" id="KW-1133">Transmembrane helix</keyword>
<name>A0ABQ5YG32_9NEIS</name>
<evidence type="ECO:0000313" key="13">
    <source>
        <dbReference type="EMBL" id="GLR13950.1"/>
    </source>
</evidence>
<evidence type="ECO:0000256" key="5">
    <source>
        <dbReference type="ARBA" id="ARBA00022692"/>
    </source>
</evidence>
<evidence type="ECO:0000256" key="2">
    <source>
        <dbReference type="ARBA" id="ARBA00010358"/>
    </source>
</evidence>
<dbReference type="Proteomes" id="UP001156706">
    <property type="component" value="Unassembled WGS sequence"/>
</dbReference>
<sequence>MPRTLLLSLITALTLTLWYLWPVAQATTTAPAAITPPPPVLASSTTTAIPALPPQQTAAAQRLAALRTVLAGQRSLLELQAEVRRACKPACPNWPEGELSALSPQEAHLLRRALAAHPTMERAVANLVQDSQAPLAERLARINTARQQIAGTEVTQLLYGEQHAQIAFQAAVQSFLAGPAASLPPAARQQALDALQRQHYGSYYDHLTAQQAPAEKLHWVLAAAELGLNAAQRDAIRLQLRTQYLGADMARQLAAQDADDARHQQQAQGYQAARAALETALRQRGDPSRDPVLAAEWEAGLAALRQQWFR</sequence>
<dbReference type="Pfam" id="PF03280">
    <property type="entry name" value="Lipase_chap"/>
    <property type="match status" value="1"/>
</dbReference>
<evidence type="ECO:0000256" key="11">
    <source>
        <dbReference type="ARBA" id="ARBA00030948"/>
    </source>
</evidence>
<evidence type="ECO:0000313" key="14">
    <source>
        <dbReference type="Proteomes" id="UP001156706"/>
    </source>
</evidence>
<comment type="caution">
    <text evidence="13">The sequence shown here is derived from an EMBL/GenBank/DDBJ whole genome shotgun (WGS) entry which is preliminary data.</text>
</comment>
<keyword evidence="9" id="KW-0472">Membrane</keyword>
<proteinExistence type="inferred from homology"/>
<keyword evidence="3" id="KW-1003">Cell membrane</keyword>
<keyword evidence="4" id="KW-0997">Cell inner membrane</keyword>
<dbReference type="SUPFAM" id="SSF158855">
    <property type="entry name" value="Lipase chaperone-like"/>
    <property type="match status" value="1"/>
</dbReference>
<reference evidence="14" key="1">
    <citation type="journal article" date="2019" name="Int. J. Syst. Evol. Microbiol.">
        <title>The Global Catalogue of Microorganisms (GCM) 10K type strain sequencing project: providing services to taxonomists for standard genome sequencing and annotation.</title>
        <authorList>
            <consortium name="The Broad Institute Genomics Platform"/>
            <consortium name="The Broad Institute Genome Sequencing Center for Infectious Disease"/>
            <person name="Wu L."/>
            <person name="Ma J."/>
        </authorList>
    </citation>
    <scope>NUCLEOTIDE SEQUENCE [LARGE SCALE GENOMIC DNA]</scope>
    <source>
        <strain evidence="14">NBRC 110044</strain>
    </source>
</reference>
<comment type="subcellular location">
    <subcellularLocation>
        <location evidence="1">Cell inner membrane</location>
        <topology evidence="1">Single-pass membrane protein</topology>
        <orientation evidence="1">Periplasmic side</orientation>
    </subcellularLocation>
</comment>
<comment type="similarity">
    <text evidence="2">Belongs to the lipase chaperone family.</text>
</comment>